<evidence type="ECO:0000313" key="3">
    <source>
        <dbReference type="Proteomes" id="UP000441754"/>
    </source>
</evidence>
<name>A0A7K0EJ05_9BACT</name>
<evidence type="ECO:0000313" key="2">
    <source>
        <dbReference type="EMBL" id="MRS61436.1"/>
    </source>
</evidence>
<reference evidence="2 3" key="1">
    <citation type="journal article" date="2018" name="Antonie Van Leeuwenhoek">
        <title>Larkinella terrae sp. nov., isolated from soil on Jeju Island, South Korea.</title>
        <authorList>
            <person name="Ten L.N."/>
            <person name="Jeon J."/>
            <person name="Park S.J."/>
            <person name="Park S."/>
            <person name="Lee S.Y."/>
            <person name="Kim M.K."/>
            <person name="Jung H.Y."/>
        </authorList>
    </citation>
    <scope>NUCLEOTIDE SEQUENCE [LARGE SCALE GENOMIC DNA]</scope>
    <source>
        <strain evidence="2 3">KCTC 52001</strain>
    </source>
</reference>
<keyword evidence="3" id="KW-1185">Reference proteome</keyword>
<gene>
    <name evidence="2" type="ORF">GJJ30_09070</name>
</gene>
<dbReference type="InterPro" id="IPR014710">
    <property type="entry name" value="RmlC-like_jellyroll"/>
</dbReference>
<sequence length="194" mass="22097">MLVAFKTYLKQQNTPLSDEQIRLIGAAAIAKTVQRKEILLQEGEVCRYKIFIAKGFLRTYRTGADGSEHVLQFSTELSWTTDGESYANRCPSAYNIDALEDSQLLMWSKDGFDALFDQIPALRTFSEQLISRNLHFSRNRLYKTISSTPAEMYEDFAKTYPGLLARVPLRMVASYLGVSVKTLNRIRQAQLPVK</sequence>
<dbReference type="EMBL" id="WJXZ01000004">
    <property type="protein sequence ID" value="MRS61436.1"/>
    <property type="molecule type" value="Genomic_DNA"/>
</dbReference>
<dbReference type="Proteomes" id="UP000441754">
    <property type="component" value="Unassembled WGS sequence"/>
</dbReference>
<dbReference type="AlphaFoldDB" id="A0A7K0EJ05"/>
<protein>
    <submittedName>
        <fullName evidence="2">Cyclic nucleotide-binding domain-containing protein</fullName>
    </submittedName>
</protein>
<dbReference type="Pfam" id="PF00027">
    <property type="entry name" value="cNMP_binding"/>
    <property type="match status" value="1"/>
</dbReference>
<dbReference type="SUPFAM" id="SSF51206">
    <property type="entry name" value="cAMP-binding domain-like"/>
    <property type="match status" value="1"/>
</dbReference>
<accession>A0A7K0EJ05</accession>
<feature type="domain" description="Cyclic nucleotide-binding" evidence="1">
    <location>
        <begin position="31"/>
        <end position="118"/>
    </location>
</feature>
<dbReference type="InterPro" id="IPR000595">
    <property type="entry name" value="cNMP-bd_dom"/>
</dbReference>
<dbReference type="Gene3D" id="2.60.120.10">
    <property type="entry name" value="Jelly Rolls"/>
    <property type="match status" value="1"/>
</dbReference>
<dbReference type="OrthoDB" id="1933280at2"/>
<organism evidence="2 3">
    <name type="scientific">Larkinella terrae</name>
    <dbReference type="NCBI Taxonomy" id="2025311"/>
    <lineage>
        <taxon>Bacteria</taxon>
        <taxon>Pseudomonadati</taxon>
        <taxon>Bacteroidota</taxon>
        <taxon>Cytophagia</taxon>
        <taxon>Cytophagales</taxon>
        <taxon>Spirosomataceae</taxon>
        <taxon>Larkinella</taxon>
    </lineage>
</organism>
<evidence type="ECO:0000259" key="1">
    <source>
        <dbReference type="Pfam" id="PF00027"/>
    </source>
</evidence>
<proteinExistence type="predicted"/>
<dbReference type="InterPro" id="IPR018490">
    <property type="entry name" value="cNMP-bd_dom_sf"/>
</dbReference>
<comment type="caution">
    <text evidence="2">The sequence shown here is derived from an EMBL/GenBank/DDBJ whole genome shotgun (WGS) entry which is preliminary data.</text>
</comment>